<dbReference type="InterPro" id="IPR044861">
    <property type="entry name" value="IPNS-like_FE2OG_OXY"/>
</dbReference>
<dbReference type="Proteomes" id="UP000095009">
    <property type="component" value="Unassembled WGS sequence"/>
</dbReference>
<dbReference type="GO" id="GO:0016491">
    <property type="term" value="F:oxidoreductase activity"/>
    <property type="evidence" value="ECO:0007669"/>
    <property type="project" value="UniProtKB-KW"/>
</dbReference>
<comment type="similarity">
    <text evidence="1">Belongs to the iron/ascorbate-dependent oxidoreductase family.</text>
</comment>
<dbReference type="FunFam" id="2.60.120.330:FF:000051">
    <property type="entry name" value="Clavaminate synthase-like protein"/>
    <property type="match status" value="1"/>
</dbReference>
<evidence type="ECO:0000313" key="4">
    <source>
        <dbReference type="Proteomes" id="UP000095009"/>
    </source>
</evidence>
<dbReference type="PANTHER" id="PTHR47990">
    <property type="entry name" value="2-OXOGLUTARATE (2OG) AND FE(II)-DEPENDENT OXYGENASE SUPERFAMILY PROTEIN-RELATED"/>
    <property type="match status" value="1"/>
</dbReference>
<gene>
    <name evidence="3" type="ORF">NADFUDRAFT_83284</name>
</gene>
<organism evidence="3 4">
    <name type="scientific">Nadsonia fulvescens var. elongata DSM 6958</name>
    <dbReference type="NCBI Taxonomy" id="857566"/>
    <lineage>
        <taxon>Eukaryota</taxon>
        <taxon>Fungi</taxon>
        <taxon>Dikarya</taxon>
        <taxon>Ascomycota</taxon>
        <taxon>Saccharomycotina</taxon>
        <taxon>Dipodascomycetes</taxon>
        <taxon>Dipodascales</taxon>
        <taxon>Dipodascales incertae sedis</taxon>
        <taxon>Nadsonia</taxon>
    </lineage>
</organism>
<dbReference type="Pfam" id="PF03171">
    <property type="entry name" value="2OG-FeII_Oxy"/>
    <property type="match status" value="1"/>
</dbReference>
<evidence type="ECO:0000259" key="2">
    <source>
        <dbReference type="PROSITE" id="PS51471"/>
    </source>
</evidence>
<dbReference type="AlphaFoldDB" id="A0A1E3PK77"/>
<keyword evidence="1" id="KW-0408">Iron</keyword>
<name>A0A1E3PK77_9ASCO</name>
<dbReference type="InterPro" id="IPR050231">
    <property type="entry name" value="Iron_ascorbate_oxido_reductase"/>
</dbReference>
<dbReference type="InterPro" id="IPR005123">
    <property type="entry name" value="Oxoglu/Fe-dep_dioxygenase_dom"/>
</dbReference>
<proteinExistence type="inferred from homology"/>
<evidence type="ECO:0000256" key="1">
    <source>
        <dbReference type="RuleBase" id="RU003682"/>
    </source>
</evidence>
<keyword evidence="1" id="KW-0479">Metal-binding</keyword>
<dbReference type="STRING" id="857566.A0A1E3PK77"/>
<feature type="domain" description="Fe2OG dioxygenase" evidence="2">
    <location>
        <begin position="169"/>
        <end position="286"/>
    </location>
</feature>
<dbReference type="Gene3D" id="2.60.120.330">
    <property type="entry name" value="B-lactam Antibiotic, Isopenicillin N Synthase, Chain"/>
    <property type="match status" value="1"/>
</dbReference>
<evidence type="ECO:0000313" key="3">
    <source>
        <dbReference type="EMBL" id="ODQ65247.1"/>
    </source>
</evidence>
<dbReference type="Pfam" id="PF14226">
    <property type="entry name" value="DIOX_N"/>
    <property type="match status" value="1"/>
</dbReference>
<accession>A0A1E3PK77</accession>
<dbReference type="InterPro" id="IPR026992">
    <property type="entry name" value="DIOX_N"/>
</dbReference>
<keyword evidence="1" id="KW-0560">Oxidoreductase</keyword>
<protein>
    <submittedName>
        <fullName evidence="3">Clavaminate synthase-like protein</fullName>
    </submittedName>
</protein>
<dbReference type="OrthoDB" id="288590at2759"/>
<dbReference type="GO" id="GO:0046872">
    <property type="term" value="F:metal ion binding"/>
    <property type="evidence" value="ECO:0007669"/>
    <property type="project" value="UniProtKB-KW"/>
</dbReference>
<reference evidence="3 4" key="1">
    <citation type="journal article" date="2016" name="Proc. Natl. Acad. Sci. U.S.A.">
        <title>Comparative genomics of biotechnologically important yeasts.</title>
        <authorList>
            <person name="Riley R."/>
            <person name="Haridas S."/>
            <person name="Wolfe K.H."/>
            <person name="Lopes M.R."/>
            <person name="Hittinger C.T."/>
            <person name="Goeker M."/>
            <person name="Salamov A.A."/>
            <person name="Wisecaver J.H."/>
            <person name="Long T.M."/>
            <person name="Calvey C.H."/>
            <person name="Aerts A.L."/>
            <person name="Barry K.W."/>
            <person name="Choi C."/>
            <person name="Clum A."/>
            <person name="Coughlan A.Y."/>
            <person name="Deshpande S."/>
            <person name="Douglass A.P."/>
            <person name="Hanson S.J."/>
            <person name="Klenk H.-P."/>
            <person name="LaButti K.M."/>
            <person name="Lapidus A."/>
            <person name="Lindquist E.A."/>
            <person name="Lipzen A.M."/>
            <person name="Meier-Kolthoff J.P."/>
            <person name="Ohm R.A."/>
            <person name="Otillar R.P."/>
            <person name="Pangilinan J.L."/>
            <person name="Peng Y."/>
            <person name="Rokas A."/>
            <person name="Rosa C.A."/>
            <person name="Scheuner C."/>
            <person name="Sibirny A.A."/>
            <person name="Slot J.C."/>
            <person name="Stielow J.B."/>
            <person name="Sun H."/>
            <person name="Kurtzman C.P."/>
            <person name="Blackwell M."/>
            <person name="Grigoriev I.V."/>
            <person name="Jeffries T.W."/>
        </authorList>
    </citation>
    <scope>NUCLEOTIDE SEQUENCE [LARGE SCALE GENOMIC DNA]</scope>
    <source>
        <strain evidence="3 4">DSM 6958</strain>
    </source>
</reference>
<dbReference type="EMBL" id="KV454410">
    <property type="protein sequence ID" value="ODQ65247.1"/>
    <property type="molecule type" value="Genomic_DNA"/>
</dbReference>
<dbReference type="PROSITE" id="PS51471">
    <property type="entry name" value="FE2OG_OXY"/>
    <property type="match status" value="1"/>
</dbReference>
<dbReference type="InterPro" id="IPR027443">
    <property type="entry name" value="IPNS-like_sf"/>
</dbReference>
<dbReference type="SUPFAM" id="SSF51197">
    <property type="entry name" value="Clavaminate synthase-like"/>
    <property type="match status" value="1"/>
</dbReference>
<keyword evidence="4" id="KW-1185">Reference proteome</keyword>
<sequence length="334" mass="37146">MSKPECPVAVIDISVVNKETAKQLVEAASTQGFMFIEGSGFTAEEADAVFKMSKEYFELPVDDKNKYPISENNMGYSVMKQEILDPETQTSGDPKEAFNFGVFEKGQPIQPMPEFFQQAENFKLIAGLQDKCKDLCKRLLTLLAIGLEIDETAGGSEWFSSRHNPGQHKSGSIFRLLYYPGQKKAEPEEVIRAGAHTDYGSLTLLFQRENQEGLEILSPVTKSWTPVPYLPAKDQVSAPPILINIADQLSFWTAGILKSSIHRVKFPAKVQESGQDRYSVVYFCHPDDQTLLEPVPSPIVARAKGRGANLDGREVITAGQHLENRLAATYGWKK</sequence>
<dbReference type="GO" id="GO:0044283">
    <property type="term" value="P:small molecule biosynthetic process"/>
    <property type="evidence" value="ECO:0007669"/>
    <property type="project" value="UniProtKB-ARBA"/>
</dbReference>